<feature type="region of interest" description="Disordered" evidence="1">
    <location>
        <begin position="359"/>
        <end position="387"/>
    </location>
</feature>
<dbReference type="OrthoDB" id="525027at2759"/>
<dbReference type="GO" id="GO:0006351">
    <property type="term" value="P:DNA-templated transcription"/>
    <property type="evidence" value="ECO:0007669"/>
    <property type="project" value="InterPro"/>
</dbReference>
<evidence type="ECO:0000256" key="1">
    <source>
        <dbReference type="SAM" id="MobiDB-lite"/>
    </source>
</evidence>
<gene>
    <name evidence="2" type="ORF">HPP92_026876</name>
</gene>
<reference evidence="2 3" key="1">
    <citation type="journal article" date="2020" name="Nat. Food">
        <title>A phased Vanilla planifolia genome enables genetic improvement of flavour and production.</title>
        <authorList>
            <person name="Hasing T."/>
            <person name="Tang H."/>
            <person name="Brym M."/>
            <person name="Khazi F."/>
            <person name="Huang T."/>
            <person name="Chambers A.H."/>
        </authorList>
    </citation>
    <scope>NUCLEOTIDE SEQUENCE [LARGE SCALE GENOMIC DNA]</scope>
    <source>
        <tissue evidence="2">Leaf</tissue>
    </source>
</reference>
<dbReference type="Proteomes" id="UP000639772">
    <property type="component" value="Unassembled WGS sequence"/>
</dbReference>
<dbReference type="EMBL" id="JADCNM010000132">
    <property type="protein sequence ID" value="KAG0450236.1"/>
    <property type="molecule type" value="Genomic_DNA"/>
</dbReference>
<evidence type="ECO:0008006" key="4">
    <source>
        <dbReference type="Google" id="ProtNLM"/>
    </source>
</evidence>
<organism evidence="2 3">
    <name type="scientific">Vanilla planifolia</name>
    <name type="common">Vanilla</name>
    <dbReference type="NCBI Taxonomy" id="51239"/>
    <lineage>
        <taxon>Eukaryota</taxon>
        <taxon>Viridiplantae</taxon>
        <taxon>Streptophyta</taxon>
        <taxon>Embryophyta</taxon>
        <taxon>Tracheophyta</taxon>
        <taxon>Spermatophyta</taxon>
        <taxon>Magnoliopsida</taxon>
        <taxon>Liliopsida</taxon>
        <taxon>Asparagales</taxon>
        <taxon>Orchidaceae</taxon>
        <taxon>Vanilloideae</taxon>
        <taxon>Vanilleae</taxon>
        <taxon>Vanilla</taxon>
    </lineage>
</organism>
<dbReference type="InterPro" id="IPR022709">
    <property type="entry name" value="SCAI"/>
</dbReference>
<protein>
    <recommendedName>
        <fullName evidence="4">Protein SCAI</fullName>
    </recommendedName>
</protein>
<name>A0A835U8N6_VANPL</name>
<proteinExistence type="predicted"/>
<dbReference type="PANTHER" id="PTHR21243">
    <property type="entry name" value="PROTEIN SCAI"/>
    <property type="match status" value="1"/>
</dbReference>
<dbReference type="AlphaFoldDB" id="A0A835U8N6"/>
<dbReference type="Pfam" id="PF12070">
    <property type="entry name" value="SCAI"/>
    <property type="match status" value="1"/>
</dbReference>
<accession>A0A835U8N6</accession>
<sequence length="646" mass="72689">MAQSSIPTTELFWSLVDKGDRKFSHIRDLPNFGRSRNDAEFQKLFKIYTQLWMMQQEHRQKLMEAGLKRWEIGEIASRIAQLYYGQYQKTSDSGHLHEAYVFYEAILTREYFRDASTAANGLPPEAHLANKQLRFYARFLVVCLVLGRRDMVTRLAHQLRTLVDECKRNTQELEIKEWKHVVQDIIRFLKHDSPFMNMRPLRYSFVYDNHPDYLPVASFGKSRKGLVLRNAILSSYCHNEVKFAELTLDTFRMLQCLEWEPCGSFSLSIPVDSSGNGTGPNRINLQQDIRDPMLPPNPQKVILYRPTVTHFLVVLATLCDDLPPDGILLIYLSASVSFGEHIPSPLSDGVFVDDGKQGGTNSDTTATPAFPITYPLQPSRESKKGKGKKEESCLWLGSLGTTGSFGSGPNNLYPCDLIPFTRKPLFLIIDSNSSHAFKGIYRQEKGDTIAILLSPASSAPNVSASKDSVNGQGVSQFTLFLTAPVQAFSILLGVSGMCMDKEIYKSAEKLLSLALREWEKAMLTSDELHPTWIEVLGDPFLRRLLLRFVFCRAVLALYTPTFHQEEFLPVCHPGLPDSVSPTSAFSESAVLGFATFLGVRKHFTFSEGASPRQCFADHFLHGRDSSTDVNELASAEREPRLTDTAS</sequence>
<dbReference type="GO" id="GO:0003714">
    <property type="term" value="F:transcription corepressor activity"/>
    <property type="evidence" value="ECO:0007669"/>
    <property type="project" value="InterPro"/>
</dbReference>
<evidence type="ECO:0000313" key="2">
    <source>
        <dbReference type="EMBL" id="KAG0450236.1"/>
    </source>
</evidence>
<evidence type="ECO:0000313" key="3">
    <source>
        <dbReference type="Proteomes" id="UP000639772"/>
    </source>
</evidence>
<comment type="caution">
    <text evidence="2">The sequence shown here is derived from an EMBL/GenBank/DDBJ whole genome shotgun (WGS) entry which is preliminary data.</text>
</comment>